<sequence length="75" mass="8794">MLLLFLVLLLLVVRMCGLLLRCLRLLRLLLRRLKRQLLRLTGRVQRSLDGGCKGESTGSYARLDQICIRFWFYGL</sequence>
<reference evidence="1" key="1">
    <citation type="submission" date="2018-01" db="EMBL/GenBank/DDBJ databases">
        <title>An insight into the sialome of Amazonian anophelines.</title>
        <authorList>
            <person name="Ribeiro J.M."/>
            <person name="Scarpassa V."/>
            <person name="Calvo E."/>
        </authorList>
    </citation>
    <scope>NUCLEOTIDE SEQUENCE</scope>
    <source>
        <tissue evidence="1">Salivary glands</tissue>
    </source>
</reference>
<organism evidence="1">
    <name type="scientific">Anopheles braziliensis</name>
    <dbReference type="NCBI Taxonomy" id="58242"/>
    <lineage>
        <taxon>Eukaryota</taxon>
        <taxon>Metazoa</taxon>
        <taxon>Ecdysozoa</taxon>
        <taxon>Arthropoda</taxon>
        <taxon>Hexapoda</taxon>
        <taxon>Insecta</taxon>
        <taxon>Pterygota</taxon>
        <taxon>Neoptera</taxon>
        <taxon>Endopterygota</taxon>
        <taxon>Diptera</taxon>
        <taxon>Nematocera</taxon>
        <taxon>Culicoidea</taxon>
        <taxon>Culicidae</taxon>
        <taxon>Anophelinae</taxon>
        <taxon>Anopheles</taxon>
    </lineage>
</organism>
<evidence type="ECO:0000313" key="1">
    <source>
        <dbReference type="EMBL" id="MBW32399.1"/>
    </source>
</evidence>
<protein>
    <submittedName>
        <fullName evidence="1">Putative secreted peptide</fullName>
    </submittedName>
</protein>
<accession>A0A2M3ZV59</accession>
<dbReference type="AlphaFoldDB" id="A0A2M3ZV59"/>
<proteinExistence type="predicted"/>
<dbReference type="EMBL" id="GGFM01011648">
    <property type="protein sequence ID" value="MBW32399.1"/>
    <property type="molecule type" value="Transcribed_RNA"/>
</dbReference>
<name>A0A2M3ZV59_9DIPT</name>